<dbReference type="Proteomes" id="UP000241769">
    <property type="component" value="Unassembled WGS sequence"/>
</dbReference>
<gene>
    <name evidence="2" type="ORF">PROFUN_05325</name>
</gene>
<dbReference type="Gene3D" id="1.10.10.60">
    <property type="entry name" value="Homeodomain-like"/>
    <property type="match status" value="1"/>
</dbReference>
<name>A0A2P6NR31_9EUKA</name>
<keyword evidence="1" id="KW-0812">Transmembrane</keyword>
<dbReference type="EMBL" id="MDYQ01000031">
    <property type="protein sequence ID" value="PRP86406.1"/>
    <property type="molecule type" value="Genomic_DNA"/>
</dbReference>
<accession>A0A2P6NR31</accession>
<dbReference type="InParanoid" id="A0A2P6NR31"/>
<evidence type="ECO:0000256" key="1">
    <source>
        <dbReference type="SAM" id="Phobius"/>
    </source>
</evidence>
<dbReference type="AlphaFoldDB" id="A0A2P6NR31"/>
<comment type="caution">
    <text evidence="2">The sequence shown here is derived from an EMBL/GenBank/DDBJ whole genome shotgun (WGS) entry which is preliminary data.</text>
</comment>
<keyword evidence="1" id="KW-0472">Membrane</keyword>
<feature type="transmembrane region" description="Helical" evidence="1">
    <location>
        <begin position="250"/>
        <end position="272"/>
    </location>
</feature>
<evidence type="ECO:0000313" key="2">
    <source>
        <dbReference type="EMBL" id="PRP86406.1"/>
    </source>
</evidence>
<keyword evidence="1" id="KW-1133">Transmembrane helix</keyword>
<proteinExistence type="predicted"/>
<evidence type="ECO:0000313" key="3">
    <source>
        <dbReference type="Proteomes" id="UP000241769"/>
    </source>
</evidence>
<feature type="transmembrane region" description="Helical" evidence="1">
    <location>
        <begin position="137"/>
        <end position="154"/>
    </location>
</feature>
<keyword evidence="3" id="KW-1185">Reference proteome</keyword>
<sequence>MSSWFASFRGVIPSSNFNTSKWSPLARWSVLSRLRHVSTTAVATAVAGALASTNPSHPEINIDIKVWILLGVTLCLSHSLQNLVHDWVCWKAVERPNIYGSQHPLSIATEQQFFHYIFLNALSVVCLVFILHLSGLALAYSLVPFFLAFLSLRTDNSISGNFLWSLVAVWEAAHIDNTFHLTAFVRCVPVILGAVADQIGETIDRTTFTRPPSDFASSLKIVPVQMQSGTSSPLKTRVTLLSMLGQYATVLYLSSIGSLPSYSCVVLLALFVPGNLKTLTMLLSAAPEKKSTHTVLSFKNVIPFDLLERTSFHNVSFSLLLLQVWHQIERKTNYMRGGSSLDERKNRTYCSCCSQWLPSGQHHPTPITVHHIIPVAGEDIQRTFEKTLVDALSPPPPIMMQSSLLTEHHDPSSPDPSSRFVWTKALDDLFLRALQEVETNRPTAMEVFQKMNDMAEGVDLLGLTRKKVSSRLQRHRKMVDELQEY</sequence>
<organism evidence="2 3">
    <name type="scientific">Planoprotostelium fungivorum</name>
    <dbReference type="NCBI Taxonomy" id="1890364"/>
    <lineage>
        <taxon>Eukaryota</taxon>
        <taxon>Amoebozoa</taxon>
        <taxon>Evosea</taxon>
        <taxon>Variosea</taxon>
        <taxon>Cavosteliida</taxon>
        <taxon>Cavosteliaceae</taxon>
        <taxon>Planoprotostelium</taxon>
    </lineage>
</organism>
<protein>
    <submittedName>
        <fullName evidence="2">Uncharacterized protein</fullName>
    </submittedName>
</protein>
<reference evidence="2 3" key="1">
    <citation type="journal article" date="2018" name="Genome Biol. Evol.">
        <title>Multiple Roots of Fruiting Body Formation in Amoebozoa.</title>
        <authorList>
            <person name="Hillmann F."/>
            <person name="Forbes G."/>
            <person name="Novohradska S."/>
            <person name="Ferling I."/>
            <person name="Riege K."/>
            <person name="Groth M."/>
            <person name="Westermann M."/>
            <person name="Marz M."/>
            <person name="Spaller T."/>
            <person name="Winckler T."/>
            <person name="Schaap P."/>
            <person name="Glockner G."/>
        </authorList>
    </citation>
    <scope>NUCLEOTIDE SEQUENCE [LARGE SCALE GENOMIC DNA]</scope>
    <source>
        <strain evidence="2 3">Jena</strain>
    </source>
</reference>